<feature type="compositionally biased region" description="Polar residues" evidence="1">
    <location>
        <begin position="131"/>
        <end position="149"/>
    </location>
</feature>
<proteinExistence type="predicted"/>
<gene>
    <name evidence="2" type="ORF">PLEPLA_LOCUS32144</name>
</gene>
<name>A0A9N7V9H2_PLEPL</name>
<evidence type="ECO:0000256" key="1">
    <source>
        <dbReference type="SAM" id="MobiDB-lite"/>
    </source>
</evidence>
<dbReference type="EMBL" id="CADEAL010003358">
    <property type="protein sequence ID" value="CAB1444428.1"/>
    <property type="molecule type" value="Genomic_DNA"/>
</dbReference>
<accession>A0A9N7V9H2</accession>
<dbReference type="Proteomes" id="UP001153269">
    <property type="component" value="Unassembled WGS sequence"/>
</dbReference>
<sequence>MLTGGKPTDNMQRKQQSLRWHGGRSLLHLYHFFSLFSAPELSFSPLLLLFPPLPSAFSRSSLPPRPCGPGEPEFDSPRSTGLAPETAERGGASAQQTSLRLEEAQSHLTPAIPPTNLSANLRPGLQPADGTGTNRLPSSPAVTLSSRLHTPSLPMPPPVQILQPFPSTPRGQGQPH</sequence>
<feature type="region of interest" description="Disordered" evidence="1">
    <location>
        <begin position="60"/>
        <end position="176"/>
    </location>
</feature>
<evidence type="ECO:0000313" key="3">
    <source>
        <dbReference type="Proteomes" id="UP001153269"/>
    </source>
</evidence>
<dbReference type="AlphaFoldDB" id="A0A9N7V9H2"/>
<keyword evidence="3" id="KW-1185">Reference proteome</keyword>
<comment type="caution">
    <text evidence="2">The sequence shown here is derived from an EMBL/GenBank/DDBJ whole genome shotgun (WGS) entry which is preliminary data.</text>
</comment>
<reference evidence="2" key="1">
    <citation type="submission" date="2020-03" db="EMBL/GenBank/DDBJ databases">
        <authorList>
            <person name="Weist P."/>
        </authorList>
    </citation>
    <scope>NUCLEOTIDE SEQUENCE</scope>
</reference>
<evidence type="ECO:0000313" key="2">
    <source>
        <dbReference type="EMBL" id="CAB1444428.1"/>
    </source>
</evidence>
<protein>
    <submittedName>
        <fullName evidence="2">Uncharacterized protein</fullName>
    </submittedName>
</protein>
<organism evidence="2 3">
    <name type="scientific">Pleuronectes platessa</name>
    <name type="common">European plaice</name>
    <dbReference type="NCBI Taxonomy" id="8262"/>
    <lineage>
        <taxon>Eukaryota</taxon>
        <taxon>Metazoa</taxon>
        <taxon>Chordata</taxon>
        <taxon>Craniata</taxon>
        <taxon>Vertebrata</taxon>
        <taxon>Euteleostomi</taxon>
        <taxon>Actinopterygii</taxon>
        <taxon>Neopterygii</taxon>
        <taxon>Teleostei</taxon>
        <taxon>Neoteleostei</taxon>
        <taxon>Acanthomorphata</taxon>
        <taxon>Carangaria</taxon>
        <taxon>Pleuronectiformes</taxon>
        <taxon>Pleuronectoidei</taxon>
        <taxon>Pleuronectidae</taxon>
        <taxon>Pleuronectes</taxon>
    </lineage>
</organism>